<dbReference type="KEGG" id="rpe:RPE_2192"/>
<dbReference type="OrthoDB" id="9808744at2"/>
<dbReference type="GO" id="GO:0004521">
    <property type="term" value="F:RNA endonuclease activity"/>
    <property type="evidence" value="ECO:0007669"/>
    <property type="project" value="TreeGrafter"/>
</dbReference>
<dbReference type="InterPro" id="IPR003477">
    <property type="entry name" value="PemK-like"/>
</dbReference>
<dbReference type="InterPro" id="IPR011067">
    <property type="entry name" value="Plasmid_toxin/cell-grow_inhib"/>
</dbReference>
<dbReference type="HOGENOM" id="CLU_121823_2_3_5"/>
<evidence type="ECO:0000313" key="1">
    <source>
        <dbReference type="EMBL" id="ABJ06136.1"/>
    </source>
</evidence>
<gene>
    <name evidence="1" type="ordered locus">RPE_2192</name>
</gene>
<dbReference type="GO" id="GO:0016075">
    <property type="term" value="P:rRNA catabolic process"/>
    <property type="evidence" value="ECO:0007669"/>
    <property type="project" value="TreeGrafter"/>
</dbReference>
<dbReference type="GO" id="GO:0003677">
    <property type="term" value="F:DNA binding"/>
    <property type="evidence" value="ECO:0007669"/>
    <property type="project" value="InterPro"/>
</dbReference>
<proteinExistence type="predicted"/>
<dbReference type="SUPFAM" id="SSF50118">
    <property type="entry name" value="Cell growth inhibitor/plasmid maintenance toxic component"/>
    <property type="match status" value="1"/>
</dbReference>
<organism evidence="1">
    <name type="scientific">Rhodopseudomonas palustris (strain BisA53)</name>
    <dbReference type="NCBI Taxonomy" id="316055"/>
    <lineage>
        <taxon>Bacteria</taxon>
        <taxon>Pseudomonadati</taxon>
        <taxon>Pseudomonadota</taxon>
        <taxon>Alphaproteobacteria</taxon>
        <taxon>Hyphomicrobiales</taxon>
        <taxon>Nitrobacteraceae</taxon>
        <taxon>Rhodopseudomonas</taxon>
    </lineage>
</organism>
<dbReference type="GO" id="GO:0006402">
    <property type="term" value="P:mRNA catabolic process"/>
    <property type="evidence" value="ECO:0007669"/>
    <property type="project" value="TreeGrafter"/>
</dbReference>
<dbReference type="AlphaFoldDB" id="Q07PJ8"/>
<accession>Q07PJ8</accession>
<name>Q07PJ8_RHOP5</name>
<sequence>MNVPDEGYIAYVNLDPRLGREQSGNRPCVILTPEGYHSKTPYMVICPITTNMAPYVFKVALPDGLPIKGAILVDQIKSVDRQVRGCRIVGKLPDEVMADVRGRLAALLGLNRV</sequence>
<protein>
    <submittedName>
        <fullName evidence="1">Transcriptional modulator of MazE/toxin, MazF</fullName>
    </submittedName>
</protein>
<dbReference type="eggNOG" id="COG2337">
    <property type="taxonomic scope" value="Bacteria"/>
</dbReference>
<dbReference type="STRING" id="316055.RPE_2192"/>
<dbReference type="EMBL" id="CP000463">
    <property type="protein sequence ID" value="ABJ06136.1"/>
    <property type="molecule type" value="Genomic_DNA"/>
</dbReference>
<dbReference type="Pfam" id="PF02452">
    <property type="entry name" value="PemK_toxin"/>
    <property type="match status" value="1"/>
</dbReference>
<dbReference type="Gene3D" id="2.30.30.110">
    <property type="match status" value="1"/>
</dbReference>
<dbReference type="PANTHER" id="PTHR33988">
    <property type="entry name" value="ENDORIBONUCLEASE MAZF-RELATED"/>
    <property type="match status" value="1"/>
</dbReference>
<reference evidence="1" key="1">
    <citation type="submission" date="2006-09" db="EMBL/GenBank/DDBJ databases">
        <title>Complete sequence of Rhodopseudomonas palustris BisA53.</title>
        <authorList>
            <consortium name="US DOE Joint Genome Institute"/>
            <person name="Copeland A."/>
            <person name="Lucas S."/>
            <person name="Lapidus A."/>
            <person name="Barry K."/>
            <person name="Detter J.C."/>
            <person name="Glavina del Rio T."/>
            <person name="Hammon N."/>
            <person name="Israni S."/>
            <person name="Dalin E."/>
            <person name="Tice H."/>
            <person name="Pitluck S."/>
            <person name="Chain P."/>
            <person name="Malfatti S."/>
            <person name="Shin M."/>
            <person name="Vergez L."/>
            <person name="Schmutz J."/>
            <person name="Larimer F."/>
            <person name="Land M."/>
            <person name="Hauser L."/>
            <person name="Pelletier D.A."/>
            <person name="Kyrpides N."/>
            <person name="Kim E."/>
            <person name="Harwood C.S."/>
            <person name="Oda Y."/>
            <person name="Richardson P."/>
        </authorList>
    </citation>
    <scope>NUCLEOTIDE SEQUENCE [LARGE SCALE GENOMIC DNA]</scope>
    <source>
        <strain evidence="1">BisA53</strain>
    </source>
</reference>
<dbReference type="PANTHER" id="PTHR33988:SF3">
    <property type="entry name" value="ENDORIBONUCLEASE TOXIN CHPB-RELATED"/>
    <property type="match status" value="1"/>
</dbReference>